<dbReference type="EMBL" id="KN732854">
    <property type="protein sequence ID" value="KIH58661.1"/>
    <property type="molecule type" value="Genomic_DNA"/>
</dbReference>
<evidence type="ECO:0000313" key="3">
    <source>
        <dbReference type="EMBL" id="KIH58661.1"/>
    </source>
</evidence>
<keyword evidence="4" id="KW-1185">Reference proteome</keyword>
<protein>
    <submittedName>
        <fullName evidence="3">Uncharacterized protein</fullName>
    </submittedName>
</protein>
<organism evidence="3 4">
    <name type="scientific">Ancylostoma duodenale</name>
    <dbReference type="NCBI Taxonomy" id="51022"/>
    <lineage>
        <taxon>Eukaryota</taxon>
        <taxon>Metazoa</taxon>
        <taxon>Ecdysozoa</taxon>
        <taxon>Nematoda</taxon>
        <taxon>Chromadorea</taxon>
        <taxon>Rhabditida</taxon>
        <taxon>Rhabditina</taxon>
        <taxon>Rhabditomorpha</taxon>
        <taxon>Strongyloidea</taxon>
        <taxon>Ancylostomatidae</taxon>
        <taxon>Ancylostomatinae</taxon>
        <taxon>Ancylostoma</taxon>
    </lineage>
</organism>
<dbReference type="AlphaFoldDB" id="A0A0C2GNT9"/>
<feature type="region of interest" description="Disordered" evidence="1">
    <location>
        <begin position="36"/>
        <end position="59"/>
    </location>
</feature>
<evidence type="ECO:0000256" key="1">
    <source>
        <dbReference type="SAM" id="MobiDB-lite"/>
    </source>
</evidence>
<dbReference type="Proteomes" id="UP000054047">
    <property type="component" value="Unassembled WGS sequence"/>
</dbReference>
<evidence type="ECO:0000313" key="4">
    <source>
        <dbReference type="Proteomes" id="UP000054047"/>
    </source>
</evidence>
<name>A0A0C2GNT9_9BILA</name>
<feature type="chain" id="PRO_5002165939" evidence="2">
    <location>
        <begin position="18"/>
        <end position="59"/>
    </location>
</feature>
<feature type="signal peptide" evidence="2">
    <location>
        <begin position="1"/>
        <end position="17"/>
    </location>
</feature>
<gene>
    <name evidence="3" type="ORF">ANCDUO_11130</name>
</gene>
<keyword evidence="2" id="KW-0732">Signal</keyword>
<reference evidence="3 4" key="1">
    <citation type="submission" date="2013-12" db="EMBL/GenBank/DDBJ databases">
        <title>Draft genome of the parsitic nematode Ancylostoma duodenale.</title>
        <authorList>
            <person name="Mitreva M."/>
        </authorList>
    </citation>
    <scope>NUCLEOTIDE SEQUENCE [LARGE SCALE GENOMIC DNA]</scope>
    <source>
        <strain evidence="3 4">Zhejiang</strain>
    </source>
</reference>
<evidence type="ECO:0000256" key="2">
    <source>
        <dbReference type="SAM" id="SignalP"/>
    </source>
</evidence>
<sequence length="59" mass="5631">MFKFTVVAFAVIGASQAIFFGSSGGGGGCGCAPPAPPPSPSYSAPPLASPPVGNSYAGK</sequence>
<proteinExistence type="predicted"/>
<accession>A0A0C2GNT9</accession>
<dbReference type="PROSITE" id="PS51257">
    <property type="entry name" value="PROKAR_LIPOPROTEIN"/>
    <property type="match status" value="1"/>
</dbReference>